<accession>A0A432YAT6</accession>
<comment type="caution">
    <text evidence="3">The sequence shown here is derived from an EMBL/GenBank/DDBJ whole genome shotgun (WGS) entry which is preliminary data.</text>
</comment>
<reference evidence="4" key="1">
    <citation type="journal article" date="2018" name="Front. Microbiol.">
        <title>Genome-Based Analysis Reveals the Taxonomy and Diversity of the Family Idiomarinaceae.</title>
        <authorList>
            <person name="Liu Y."/>
            <person name="Lai Q."/>
            <person name="Shao Z."/>
        </authorList>
    </citation>
    <scope>NUCLEOTIDE SEQUENCE [LARGE SCALE GENOMIC DNA]</scope>
    <source>
        <strain evidence="4">F23</strain>
    </source>
</reference>
<dbReference type="InterPro" id="IPR037401">
    <property type="entry name" value="SnoaL-like"/>
</dbReference>
<feature type="domain" description="SnoaL-like" evidence="2">
    <location>
        <begin position="32"/>
        <end position="133"/>
    </location>
</feature>
<feature type="chain" id="PRO_5019573824" description="SnoaL-like domain-containing protein" evidence="1">
    <location>
        <begin position="20"/>
        <end position="141"/>
    </location>
</feature>
<dbReference type="EMBL" id="PIPV01000001">
    <property type="protein sequence ID" value="RUO58043.1"/>
    <property type="molecule type" value="Genomic_DNA"/>
</dbReference>
<dbReference type="Pfam" id="PF12680">
    <property type="entry name" value="SnoaL_2"/>
    <property type="match status" value="1"/>
</dbReference>
<dbReference type="AlphaFoldDB" id="A0A432YAT6"/>
<dbReference type="Gene3D" id="3.10.450.50">
    <property type="match status" value="1"/>
</dbReference>
<dbReference type="OrthoDB" id="6387446at2"/>
<evidence type="ECO:0000259" key="2">
    <source>
        <dbReference type="Pfam" id="PF12680"/>
    </source>
</evidence>
<evidence type="ECO:0000256" key="1">
    <source>
        <dbReference type="SAM" id="SignalP"/>
    </source>
</evidence>
<keyword evidence="1" id="KW-0732">Signal</keyword>
<evidence type="ECO:0000313" key="3">
    <source>
        <dbReference type="EMBL" id="RUO58043.1"/>
    </source>
</evidence>
<name>A0A432YAT6_9GAMM</name>
<dbReference type="SUPFAM" id="SSF54427">
    <property type="entry name" value="NTF2-like"/>
    <property type="match status" value="1"/>
</dbReference>
<keyword evidence="4" id="KW-1185">Reference proteome</keyword>
<dbReference type="RefSeq" id="WP_110571968.1">
    <property type="nucleotide sequence ID" value="NZ_PIPV01000001.1"/>
</dbReference>
<proteinExistence type="predicted"/>
<gene>
    <name evidence="3" type="ORF">CWE25_00125</name>
</gene>
<sequence>MFRKLTLICCVLVSSIGLAQTQAESQLNALNEFITAFNNHDATLMAQYVSDDVQWLSVSGDELSVEVEGKQALIDSMQGYFKSCSSCQSQIGSPIITGSRISVVEHAHWQQNGKKQSQQSLAVYEFDNHLISRVYYFPTTK</sequence>
<dbReference type="InterPro" id="IPR032710">
    <property type="entry name" value="NTF2-like_dom_sf"/>
</dbReference>
<protein>
    <recommendedName>
        <fullName evidence="2">SnoaL-like domain-containing protein</fullName>
    </recommendedName>
</protein>
<dbReference type="Proteomes" id="UP000287330">
    <property type="component" value="Unassembled WGS sequence"/>
</dbReference>
<organism evidence="3 4">
    <name type="scientific">Idiomarina fontislapidosi</name>
    <dbReference type="NCBI Taxonomy" id="263723"/>
    <lineage>
        <taxon>Bacteria</taxon>
        <taxon>Pseudomonadati</taxon>
        <taxon>Pseudomonadota</taxon>
        <taxon>Gammaproteobacteria</taxon>
        <taxon>Alteromonadales</taxon>
        <taxon>Idiomarinaceae</taxon>
        <taxon>Idiomarina</taxon>
    </lineage>
</organism>
<feature type="signal peptide" evidence="1">
    <location>
        <begin position="1"/>
        <end position="19"/>
    </location>
</feature>
<evidence type="ECO:0000313" key="4">
    <source>
        <dbReference type="Proteomes" id="UP000287330"/>
    </source>
</evidence>